<dbReference type="Proteomes" id="UP000007129">
    <property type="component" value="Unassembled WGS sequence"/>
</dbReference>
<dbReference type="EMBL" id="AHHD01000500">
    <property type="protein sequence ID" value="EKG11001.1"/>
    <property type="molecule type" value="Genomic_DNA"/>
</dbReference>
<dbReference type="VEuPathDB" id="FungiDB:MPH_12004"/>
<organism evidence="1 2">
    <name type="scientific">Macrophomina phaseolina (strain MS6)</name>
    <name type="common">Charcoal rot fungus</name>
    <dbReference type="NCBI Taxonomy" id="1126212"/>
    <lineage>
        <taxon>Eukaryota</taxon>
        <taxon>Fungi</taxon>
        <taxon>Dikarya</taxon>
        <taxon>Ascomycota</taxon>
        <taxon>Pezizomycotina</taxon>
        <taxon>Dothideomycetes</taxon>
        <taxon>Dothideomycetes incertae sedis</taxon>
        <taxon>Botryosphaeriales</taxon>
        <taxon>Botryosphaeriaceae</taxon>
        <taxon>Macrophomina</taxon>
    </lineage>
</organism>
<dbReference type="HOGENOM" id="CLU_2109504_0_0_1"/>
<proteinExistence type="predicted"/>
<dbReference type="InParanoid" id="K2QMB0"/>
<sequence length="115" mass="13068">MTLKIYMPLYRDWSVLNSPRFDEMGRRHVGCCDMWATAGSGFPPMASGRENRRTIPIMEICSQHMLHSALERRNTLVRIPRLGSSSANHPKVIFGKLQPLKTSIGSNAFLSHSRR</sequence>
<dbReference type="AlphaFoldDB" id="K2QMB0"/>
<reference evidence="1 2" key="1">
    <citation type="journal article" date="2012" name="BMC Genomics">
        <title>Tools to kill: Genome of one of the most destructive plant pathogenic fungi Macrophomina phaseolina.</title>
        <authorList>
            <person name="Islam M.S."/>
            <person name="Haque M.S."/>
            <person name="Islam M.M."/>
            <person name="Emdad E.M."/>
            <person name="Halim A."/>
            <person name="Hossen Q.M.M."/>
            <person name="Hossain M.Z."/>
            <person name="Ahmed B."/>
            <person name="Rahim S."/>
            <person name="Rahman M.S."/>
            <person name="Alam M.M."/>
            <person name="Hou S."/>
            <person name="Wan X."/>
            <person name="Saito J.A."/>
            <person name="Alam M."/>
        </authorList>
    </citation>
    <scope>NUCLEOTIDE SEQUENCE [LARGE SCALE GENOMIC DNA]</scope>
    <source>
        <strain evidence="1 2">MS6</strain>
    </source>
</reference>
<evidence type="ECO:0000313" key="1">
    <source>
        <dbReference type="EMBL" id="EKG11001.1"/>
    </source>
</evidence>
<gene>
    <name evidence="1" type="ORF">MPH_12004</name>
</gene>
<protein>
    <submittedName>
        <fullName evidence="1">Uncharacterized protein</fullName>
    </submittedName>
</protein>
<comment type="caution">
    <text evidence="1">The sequence shown here is derived from an EMBL/GenBank/DDBJ whole genome shotgun (WGS) entry which is preliminary data.</text>
</comment>
<evidence type="ECO:0000313" key="2">
    <source>
        <dbReference type="Proteomes" id="UP000007129"/>
    </source>
</evidence>
<name>K2QMB0_MACPH</name>
<accession>K2QMB0</accession>